<dbReference type="InterPro" id="IPR003594">
    <property type="entry name" value="HATPase_dom"/>
</dbReference>
<keyword evidence="9" id="KW-0175">Coiled coil</keyword>
<evidence type="ECO:0000259" key="11">
    <source>
        <dbReference type="PROSITE" id="PS50113"/>
    </source>
</evidence>
<evidence type="ECO:0000256" key="3">
    <source>
        <dbReference type="ARBA" id="ARBA00022553"/>
    </source>
</evidence>
<dbReference type="GO" id="GO:0000155">
    <property type="term" value="F:phosphorelay sensor kinase activity"/>
    <property type="evidence" value="ECO:0007669"/>
    <property type="project" value="InterPro"/>
</dbReference>
<dbReference type="PANTHER" id="PTHR43065">
    <property type="entry name" value="SENSOR HISTIDINE KINASE"/>
    <property type="match status" value="1"/>
</dbReference>
<dbReference type="Pfam" id="PF00512">
    <property type="entry name" value="HisKA"/>
    <property type="match status" value="1"/>
</dbReference>
<evidence type="ECO:0000256" key="7">
    <source>
        <dbReference type="ARBA" id="ARBA00022840"/>
    </source>
</evidence>
<dbReference type="Proteomes" id="UP000298602">
    <property type="component" value="Chromosome"/>
</dbReference>
<dbReference type="EC" id="2.7.13.3" evidence="2"/>
<proteinExistence type="predicted"/>
<keyword evidence="5" id="KW-0547">Nucleotide-binding</keyword>
<keyword evidence="8" id="KW-0902">Two-component regulatory system</keyword>
<dbReference type="OrthoDB" id="5416317at2"/>
<dbReference type="Gene3D" id="3.30.565.10">
    <property type="entry name" value="Histidine kinase-like ATPase, C-terminal domain"/>
    <property type="match status" value="1"/>
</dbReference>
<sequence>MIRRKREPSETPPTVGTERDRLQAILNSMDDGVAIVGRDYRIEFMNLSLRSEMGDGEGRFCFDFFGHDRANCEECQHGMSSFGPVLRREWTCHKTGKIFDVSVAPLHKPDGDVARLHILRDITERKRLESQLQEYSERLEAKVREQAETLSRQERLALLGEIAAGLAHEIRTPLGAILTGIRLLEKGGQPPDNERILFDLLKKETARLDRKVTEFLGYARKRTPQWMLTSVAQLLQDVKTVLQNDPRLLGSVTIQCAVPADLPPWPMDPDQIKEALLNIGQNALQALQGSGTLRLEAKVTDNLLEIFVYDDGPGIPMDILPQIFRPFFSRRSDGTGLGLAICREIVEAHGGRIAATSVPGRSTVFRIALPFRKTEGGSQR</sequence>
<gene>
    <name evidence="12" type="ORF">FDQ92_02135</name>
</gene>
<dbReference type="Gene3D" id="3.30.450.20">
    <property type="entry name" value="PAS domain"/>
    <property type="match status" value="1"/>
</dbReference>
<keyword evidence="4" id="KW-0808">Transferase</keyword>
<dbReference type="InterPro" id="IPR003661">
    <property type="entry name" value="HisK_dim/P_dom"/>
</dbReference>
<dbReference type="PROSITE" id="PS50113">
    <property type="entry name" value="PAC"/>
    <property type="match status" value="1"/>
</dbReference>
<dbReference type="Gene3D" id="1.10.287.130">
    <property type="match status" value="1"/>
</dbReference>
<evidence type="ECO:0000256" key="8">
    <source>
        <dbReference type="ARBA" id="ARBA00023012"/>
    </source>
</evidence>
<dbReference type="Pfam" id="PF08448">
    <property type="entry name" value="PAS_4"/>
    <property type="match status" value="1"/>
</dbReference>
<evidence type="ECO:0000256" key="6">
    <source>
        <dbReference type="ARBA" id="ARBA00022777"/>
    </source>
</evidence>
<keyword evidence="3" id="KW-0597">Phosphoprotein</keyword>
<dbReference type="SUPFAM" id="SSF55785">
    <property type="entry name" value="PYP-like sensor domain (PAS domain)"/>
    <property type="match status" value="1"/>
</dbReference>
<keyword evidence="7" id="KW-0067">ATP-binding</keyword>
<keyword evidence="13" id="KW-1185">Reference proteome</keyword>
<dbReference type="CDD" id="cd00075">
    <property type="entry name" value="HATPase"/>
    <property type="match status" value="1"/>
</dbReference>
<dbReference type="GO" id="GO:0005524">
    <property type="term" value="F:ATP binding"/>
    <property type="evidence" value="ECO:0007669"/>
    <property type="project" value="UniProtKB-KW"/>
</dbReference>
<reference evidence="12 13" key="2">
    <citation type="submission" date="2019-05" db="EMBL/GenBank/DDBJ databases">
        <authorList>
            <person name="Suflita J.M."/>
            <person name="Marks C.R."/>
        </authorList>
    </citation>
    <scope>NUCLEOTIDE SEQUENCE [LARGE SCALE GENOMIC DNA]</scope>
    <source>
        <strain evidence="12 13">ALDC</strain>
    </source>
</reference>
<evidence type="ECO:0000313" key="12">
    <source>
        <dbReference type="EMBL" id="QCQ21101.1"/>
    </source>
</evidence>
<evidence type="ECO:0000256" key="9">
    <source>
        <dbReference type="SAM" id="Coils"/>
    </source>
</evidence>
<dbReference type="RefSeq" id="WP_137423070.1">
    <property type="nucleotide sequence ID" value="NZ_CP040098.1"/>
</dbReference>
<dbReference type="PROSITE" id="PS50109">
    <property type="entry name" value="HIS_KIN"/>
    <property type="match status" value="1"/>
</dbReference>
<evidence type="ECO:0000259" key="10">
    <source>
        <dbReference type="PROSITE" id="PS50109"/>
    </source>
</evidence>
<name>A0A4V1ERB9_9BACT</name>
<dbReference type="SUPFAM" id="SSF47384">
    <property type="entry name" value="Homodimeric domain of signal transducing histidine kinase"/>
    <property type="match status" value="1"/>
</dbReference>
<keyword evidence="6" id="KW-0418">Kinase</keyword>
<accession>A0A4V1ERB9</accession>
<reference evidence="12 13" key="1">
    <citation type="submission" date="2019-05" db="EMBL/GenBank/DDBJ databases">
        <title>The Complete Genome Sequence of the n-alkane-degrading Desulfoglaeba alkanexedens ALDC reveals multiple alkylsuccinate synthase gene clusters.</title>
        <authorList>
            <person name="Callaghan A.V."/>
            <person name="Davidova I.A."/>
            <person name="Duncan K.E."/>
            <person name="Morris B."/>
            <person name="McInerney M.J."/>
        </authorList>
    </citation>
    <scope>NUCLEOTIDE SEQUENCE [LARGE SCALE GENOMIC DNA]</scope>
    <source>
        <strain evidence="12 13">ALDC</strain>
    </source>
</reference>
<feature type="coiled-coil region" evidence="9">
    <location>
        <begin position="118"/>
        <end position="156"/>
    </location>
</feature>
<dbReference type="SMART" id="SM00388">
    <property type="entry name" value="HisKA"/>
    <property type="match status" value="1"/>
</dbReference>
<dbReference type="InterPro" id="IPR004358">
    <property type="entry name" value="Sig_transdc_His_kin-like_C"/>
</dbReference>
<dbReference type="Pfam" id="PF02518">
    <property type="entry name" value="HATPase_c"/>
    <property type="match status" value="1"/>
</dbReference>
<dbReference type="KEGG" id="dax:FDQ92_02135"/>
<dbReference type="EMBL" id="CP040098">
    <property type="protein sequence ID" value="QCQ21101.1"/>
    <property type="molecule type" value="Genomic_DNA"/>
</dbReference>
<evidence type="ECO:0000256" key="1">
    <source>
        <dbReference type="ARBA" id="ARBA00000085"/>
    </source>
</evidence>
<dbReference type="PANTHER" id="PTHR43065:SF10">
    <property type="entry name" value="PEROXIDE STRESS-ACTIVATED HISTIDINE KINASE MAK3"/>
    <property type="match status" value="1"/>
</dbReference>
<organism evidence="12 13">
    <name type="scientific">Desulfoglaeba alkanexedens ALDC</name>
    <dbReference type="NCBI Taxonomy" id="980445"/>
    <lineage>
        <taxon>Bacteria</taxon>
        <taxon>Pseudomonadati</taxon>
        <taxon>Thermodesulfobacteriota</taxon>
        <taxon>Syntrophobacteria</taxon>
        <taxon>Syntrophobacterales</taxon>
        <taxon>Syntrophobacteraceae</taxon>
        <taxon>Desulfoglaeba</taxon>
    </lineage>
</organism>
<protein>
    <recommendedName>
        <fullName evidence="2">histidine kinase</fullName>
        <ecNumber evidence="2">2.7.13.3</ecNumber>
    </recommendedName>
</protein>
<dbReference type="InterPro" id="IPR035965">
    <property type="entry name" value="PAS-like_dom_sf"/>
</dbReference>
<evidence type="ECO:0000256" key="4">
    <source>
        <dbReference type="ARBA" id="ARBA00022679"/>
    </source>
</evidence>
<dbReference type="InterPro" id="IPR036890">
    <property type="entry name" value="HATPase_C_sf"/>
</dbReference>
<dbReference type="SMART" id="SM00387">
    <property type="entry name" value="HATPase_c"/>
    <property type="match status" value="1"/>
</dbReference>
<dbReference type="CDD" id="cd00082">
    <property type="entry name" value="HisKA"/>
    <property type="match status" value="1"/>
</dbReference>
<dbReference type="PRINTS" id="PR00344">
    <property type="entry name" value="BCTRLSENSOR"/>
</dbReference>
<evidence type="ECO:0000313" key="13">
    <source>
        <dbReference type="Proteomes" id="UP000298602"/>
    </source>
</evidence>
<dbReference type="InterPro" id="IPR000700">
    <property type="entry name" value="PAS-assoc_C"/>
</dbReference>
<comment type="catalytic activity">
    <reaction evidence="1">
        <text>ATP + protein L-histidine = ADP + protein N-phospho-L-histidine.</text>
        <dbReference type="EC" id="2.7.13.3"/>
    </reaction>
</comment>
<feature type="domain" description="PAC" evidence="11">
    <location>
        <begin position="80"/>
        <end position="134"/>
    </location>
</feature>
<evidence type="ECO:0000256" key="5">
    <source>
        <dbReference type="ARBA" id="ARBA00022741"/>
    </source>
</evidence>
<dbReference type="SUPFAM" id="SSF55874">
    <property type="entry name" value="ATPase domain of HSP90 chaperone/DNA topoisomerase II/histidine kinase"/>
    <property type="match status" value="1"/>
</dbReference>
<dbReference type="AlphaFoldDB" id="A0A4V1ERB9"/>
<dbReference type="InterPro" id="IPR013656">
    <property type="entry name" value="PAS_4"/>
</dbReference>
<dbReference type="InterPro" id="IPR036097">
    <property type="entry name" value="HisK_dim/P_sf"/>
</dbReference>
<feature type="domain" description="Histidine kinase" evidence="10">
    <location>
        <begin position="165"/>
        <end position="373"/>
    </location>
</feature>
<evidence type="ECO:0000256" key="2">
    <source>
        <dbReference type="ARBA" id="ARBA00012438"/>
    </source>
</evidence>
<dbReference type="InterPro" id="IPR005467">
    <property type="entry name" value="His_kinase_dom"/>
</dbReference>